<keyword evidence="3" id="KW-1185">Reference proteome</keyword>
<organism evidence="2 3">
    <name type="scientific">Flavisolibacter tropicus</name>
    <dbReference type="NCBI Taxonomy" id="1492898"/>
    <lineage>
        <taxon>Bacteria</taxon>
        <taxon>Pseudomonadati</taxon>
        <taxon>Bacteroidota</taxon>
        <taxon>Chitinophagia</taxon>
        <taxon>Chitinophagales</taxon>
        <taxon>Chitinophagaceae</taxon>
        <taxon>Flavisolibacter</taxon>
    </lineage>
</organism>
<evidence type="ECO:0000313" key="3">
    <source>
        <dbReference type="Proteomes" id="UP000077177"/>
    </source>
</evidence>
<dbReference type="AlphaFoldDB" id="A0A172TZT9"/>
<evidence type="ECO:0000313" key="2">
    <source>
        <dbReference type="EMBL" id="ANE52580.1"/>
    </source>
</evidence>
<sequence>MNFGPGPMNIGCYIVTNGIYSVTIPPNTVIQPGEYYVIAGSNTLLKDCGNVDSAVQVQLNWNTCNCTNIPIPTSGPGFFEDGGGGNEKIVLFKPNLEIVDAVSRWNPVSLSNNITTSSIGGQCASYTFDLDNMSIPYEIMGMSTGQGNSYARTIDGDCLWVKDPPQSAHATNNRAGDVSAINYALNITGAQDCGSGGSLSVQVNIVDTKVVTDYSVLFPMNYSIAFDANNDGIFDLTNDQYSYGEDNTPPSIDITGLPMGRYRFVVGSKMGCFLATFNVNVLFCGGVLNTQILNFDLVKQTNSYYTFRWMLAETGLAKTMIVEKSADGRHFTNAAVVPLSFSNTSSYWQNFLKEPGINFYRLRVVSKNGTEIYSPVVNTGTVSLTESAIGPNPATDILKIKLTGTHTETVHYKLYNALSEQVGSGQYLIHSGTNVKQLTVSHLPSGLYQLVILKKNSTEQPISFRFVKP</sequence>
<dbReference type="STRING" id="1492898.SY85_20945"/>
<gene>
    <name evidence="2" type="ORF">SY85_20945</name>
</gene>
<dbReference type="Pfam" id="PF18962">
    <property type="entry name" value="Por_Secre_tail"/>
    <property type="match status" value="1"/>
</dbReference>
<dbReference type="Proteomes" id="UP000077177">
    <property type="component" value="Chromosome"/>
</dbReference>
<reference evidence="3" key="1">
    <citation type="submission" date="2015-01" db="EMBL/GenBank/DDBJ databases">
        <title>Flavisolibacter sp./LCS9/ whole genome sequencing.</title>
        <authorList>
            <person name="Kim M.K."/>
            <person name="Srinivasan S."/>
            <person name="Lee J.-J."/>
        </authorList>
    </citation>
    <scope>NUCLEOTIDE SEQUENCE [LARGE SCALE GENOMIC DNA]</scope>
    <source>
        <strain evidence="3">LCS9</strain>
    </source>
</reference>
<dbReference type="PROSITE" id="PS51841">
    <property type="entry name" value="LTD"/>
    <property type="match status" value="1"/>
</dbReference>
<accession>A0A172TZT9</accession>
<protein>
    <recommendedName>
        <fullName evidence="1">LTD domain-containing protein</fullName>
    </recommendedName>
</protein>
<dbReference type="InterPro" id="IPR026444">
    <property type="entry name" value="Secre_tail"/>
</dbReference>
<evidence type="ECO:0000259" key="1">
    <source>
        <dbReference type="PROSITE" id="PS51841"/>
    </source>
</evidence>
<dbReference type="InterPro" id="IPR001322">
    <property type="entry name" value="Lamin_tail_dom"/>
</dbReference>
<feature type="domain" description="LTD" evidence="1">
    <location>
        <begin position="1"/>
        <end position="107"/>
    </location>
</feature>
<name>A0A172TZT9_9BACT</name>
<reference evidence="2 3" key="2">
    <citation type="journal article" date="2016" name="Int. J. Syst. Evol. Microbiol.">
        <title>Flavisolibacter tropicus sp. nov., isolated from tropical soil.</title>
        <authorList>
            <person name="Lee J.J."/>
            <person name="Kang M.S."/>
            <person name="Kim G.S."/>
            <person name="Lee C.S."/>
            <person name="Lim S."/>
            <person name="Lee J."/>
            <person name="Roh S.H."/>
            <person name="Kang H."/>
            <person name="Ha J.M."/>
            <person name="Bae S."/>
            <person name="Jung H.Y."/>
            <person name="Kim M.K."/>
        </authorList>
    </citation>
    <scope>NUCLEOTIDE SEQUENCE [LARGE SCALE GENOMIC DNA]</scope>
    <source>
        <strain evidence="2 3">LCS9</strain>
    </source>
</reference>
<dbReference type="KEGG" id="fla:SY85_20945"/>
<dbReference type="EMBL" id="CP011390">
    <property type="protein sequence ID" value="ANE52580.1"/>
    <property type="molecule type" value="Genomic_DNA"/>
</dbReference>
<proteinExistence type="predicted"/>